<protein>
    <submittedName>
        <fullName evidence="2">ShKT domain-containing protein</fullName>
    </submittedName>
</protein>
<evidence type="ECO:0000313" key="2">
    <source>
        <dbReference type="WBParaSite" id="ES5_v2.g21787.t1"/>
    </source>
</evidence>
<reference evidence="2" key="1">
    <citation type="submission" date="2022-11" db="UniProtKB">
        <authorList>
            <consortium name="WormBaseParasite"/>
        </authorList>
    </citation>
    <scope>IDENTIFICATION</scope>
</reference>
<evidence type="ECO:0000313" key="1">
    <source>
        <dbReference type="Proteomes" id="UP000887579"/>
    </source>
</evidence>
<sequence>MPFAFRVCRKSCGYCSNGSDKAGAIYDIKIATDPSRCNNPSYGLALPRKISENARTLENRYTKTSTTVTTTEMPTTLETTTEPCTKASTVTTTTTESTEAPPTTIPDFFVVTDQNYIDADDTQINDFEEWWSKRKAPYHLRLFKSKP</sequence>
<proteinExistence type="predicted"/>
<name>A0AC34FWU8_9BILA</name>
<accession>A0AC34FWU8</accession>
<organism evidence="1 2">
    <name type="scientific">Panagrolaimus sp. ES5</name>
    <dbReference type="NCBI Taxonomy" id="591445"/>
    <lineage>
        <taxon>Eukaryota</taxon>
        <taxon>Metazoa</taxon>
        <taxon>Ecdysozoa</taxon>
        <taxon>Nematoda</taxon>
        <taxon>Chromadorea</taxon>
        <taxon>Rhabditida</taxon>
        <taxon>Tylenchina</taxon>
        <taxon>Panagrolaimomorpha</taxon>
        <taxon>Panagrolaimoidea</taxon>
        <taxon>Panagrolaimidae</taxon>
        <taxon>Panagrolaimus</taxon>
    </lineage>
</organism>
<dbReference type="WBParaSite" id="ES5_v2.g21787.t1">
    <property type="protein sequence ID" value="ES5_v2.g21787.t1"/>
    <property type="gene ID" value="ES5_v2.g21787"/>
</dbReference>
<dbReference type="Proteomes" id="UP000887579">
    <property type="component" value="Unplaced"/>
</dbReference>